<dbReference type="AlphaFoldDB" id="A0A218W619"/>
<reference evidence="3" key="1">
    <citation type="journal article" date="2017" name="Plant J.">
        <title>The pomegranate (Punica granatum L.) genome and the genomics of punicalagin biosynthesis.</title>
        <authorList>
            <person name="Qin G."/>
            <person name="Xu C."/>
            <person name="Ming R."/>
            <person name="Tang H."/>
            <person name="Guyot R."/>
            <person name="Kramer E.M."/>
            <person name="Hu Y."/>
            <person name="Yi X."/>
            <person name="Qi Y."/>
            <person name="Xu X."/>
            <person name="Gao Z."/>
            <person name="Pan H."/>
            <person name="Jian J."/>
            <person name="Tian Y."/>
            <person name="Yue Z."/>
            <person name="Xu Y."/>
        </authorList>
    </citation>
    <scope>NUCLEOTIDE SEQUENCE [LARGE SCALE GENOMIC DNA]</scope>
    <source>
        <strain evidence="3">cv. Dabenzi</strain>
    </source>
</reference>
<evidence type="ECO:0000256" key="1">
    <source>
        <dbReference type="SAM" id="MobiDB-lite"/>
    </source>
</evidence>
<gene>
    <name evidence="2" type="ORF">CDL15_Pgr010876</name>
</gene>
<feature type="region of interest" description="Disordered" evidence="1">
    <location>
        <begin position="56"/>
        <end position="85"/>
    </location>
</feature>
<evidence type="ECO:0000313" key="2">
    <source>
        <dbReference type="EMBL" id="OWM67938.1"/>
    </source>
</evidence>
<proteinExistence type="predicted"/>
<dbReference type="EMBL" id="MTKT01005370">
    <property type="protein sequence ID" value="OWM67938.1"/>
    <property type="molecule type" value="Genomic_DNA"/>
</dbReference>
<dbReference type="Proteomes" id="UP000197138">
    <property type="component" value="Unassembled WGS sequence"/>
</dbReference>
<evidence type="ECO:0000313" key="3">
    <source>
        <dbReference type="Proteomes" id="UP000197138"/>
    </source>
</evidence>
<accession>A0A218W619</accession>
<comment type="caution">
    <text evidence="2">The sequence shown here is derived from an EMBL/GenBank/DDBJ whole genome shotgun (WGS) entry which is preliminary data.</text>
</comment>
<organism evidence="2 3">
    <name type="scientific">Punica granatum</name>
    <name type="common">Pomegranate</name>
    <dbReference type="NCBI Taxonomy" id="22663"/>
    <lineage>
        <taxon>Eukaryota</taxon>
        <taxon>Viridiplantae</taxon>
        <taxon>Streptophyta</taxon>
        <taxon>Embryophyta</taxon>
        <taxon>Tracheophyta</taxon>
        <taxon>Spermatophyta</taxon>
        <taxon>Magnoliopsida</taxon>
        <taxon>eudicotyledons</taxon>
        <taxon>Gunneridae</taxon>
        <taxon>Pentapetalae</taxon>
        <taxon>rosids</taxon>
        <taxon>malvids</taxon>
        <taxon>Myrtales</taxon>
        <taxon>Lythraceae</taxon>
        <taxon>Punica</taxon>
    </lineage>
</organism>
<protein>
    <submittedName>
        <fullName evidence="2">Uncharacterized protein</fullName>
    </submittedName>
</protein>
<name>A0A218W619_PUNGR</name>
<sequence length="85" mass="9946">MYNCNNQWDPLVEEVWYPGAAVRNWKSLMFVVLACSWGPELVLKFVLILNIEASSAAEDHPSPSKSWRRNRWQGPSQPNWKIFVR</sequence>